<dbReference type="InterPro" id="IPR013783">
    <property type="entry name" value="Ig-like_fold"/>
</dbReference>
<reference evidence="5" key="1">
    <citation type="journal article" date="2006" name="Science">
        <title>Ancient noncoding elements conserved in the human genome.</title>
        <authorList>
            <person name="Venkatesh B."/>
            <person name="Kirkness E.F."/>
            <person name="Loh Y.H."/>
            <person name="Halpern A.L."/>
            <person name="Lee A.P."/>
            <person name="Johnson J."/>
            <person name="Dandona N."/>
            <person name="Viswanathan L.D."/>
            <person name="Tay A."/>
            <person name="Venter J.C."/>
            <person name="Strausberg R.L."/>
            <person name="Brenner S."/>
        </authorList>
    </citation>
    <scope>NUCLEOTIDE SEQUENCE [LARGE SCALE GENOMIC DNA]</scope>
</reference>
<proteinExistence type="predicted"/>
<evidence type="ECO:0000313" key="4">
    <source>
        <dbReference type="Ensembl" id="ENSCMIP00000003714.1"/>
    </source>
</evidence>
<reference evidence="5" key="2">
    <citation type="journal article" date="2007" name="PLoS Biol.">
        <title>Survey sequencing and comparative analysis of the elephant shark (Callorhinchus milii) genome.</title>
        <authorList>
            <person name="Venkatesh B."/>
            <person name="Kirkness E.F."/>
            <person name="Loh Y.H."/>
            <person name="Halpern A.L."/>
            <person name="Lee A.P."/>
            <person name="Johnson J."/>
            <person name="Dandona N."/>
            <person name="Viswanathan L.D."/>
            <person name="Tay A."/>
            <person name="Venter J.C."/>
            <person name="Strausberg R.L."/>
            <person name="Brenner S."/>
        </authorList>
    </citation>
    <scope>NUCLEOTIDE SEQUENCE [LARGE SCALE GENOMIC DNA]</scope>
</reference>
<feature type="domain" description="Fibronectin type-III" evidence="3">
    <location>
        <begin position="107"/>
        <end position="201"/>
    </location>
</feature>
<dbReference type="CDD" id="cd00063">
    <property type="entry name" value="FN3"/>
    <property type="match status" value="1"/>
</dbReference>
<evidence type="ECO:0000313" key="5">
    <source>
        <dbReference type="Proteomes" id="UP000314986"/>
    </source>
</evidence>
<dbReference type="InterPro" id="IPR036116">
    <property type="entry name" value="FN3_sf"/>
</dbReference>
<protein>
    <recommendedName>
        <fullName evidence="3">Fibronectin type-III domain-containing protein</fullName>
    </recommendedName>
</protein>
<dbReference type="Pfam" id="PF00041">
    <property type="entry name" value="fn3"/>
    <property type="match status" value="1"/>
</dbReference>
<reference evidence="5" key="3">
    <citation type="journal article" date="2014" name="Nature">
        <title>Elephant shark genome provides unique insights into gnathostome evolution.</title>
        <authorList>
            <consortium name="International Elephant Shark Genome Sequencing Consortium"/>
            <person name="Venkatesh B."/>
            <person name="Lee A.P."/>
            <person name="Ravi V."/>
            <person name="Maurya A.K."/>
            <person name="Lian M.M."/>
            <person name="Swann J.B."/>
            <person name="Ohta Y."/>
            <person name="Flajnik M.F."/>
            <person name="Sutoh Y."/>
            <person name="Kasahara M."/>
            <person name="Hoon S."/>
            <person name="Gangu V."/>
            <person name="Roy S.W."/>
            <person name="Irimia M."/>
            <person name="Korzh V."/>
            <person name="Kondrychyn I."/>
            <person name="Lim Z.W."/>
            <person name="Tay B.H."/>
            <person name="Tohari S."/>
            <person name="Kong K.W."/>
            <person name="Ho S."/>
            <person name="Lorente-Galdos B."/>
            <person name="Quilez J."/>
            <person name="Marques-Bonet T."/>
            <person name="Raney B.J."/>
            <person name="Ingham P.W."/>
            <person name="Tay A."/>
            <person name="Hillier L.W."/>
            <person name="Minx P."/>
            <person name="Boehm T."/>
            <person name="Wilson R.K."/>
            <person name="Brenner S."/>
            <person name="Warren W.C."/>
        </authorList>
    </citation>
    <scope>NUCLEOTIDE SEQUENCE [LARGE SCALE GENOMIC DNA]</scope>
</reference>
<dbReference type="Proteomes" id="UP000314986">
    <property type="component" value="Unassembled WGS sequence"/>
</dbReference>
<evidence type="ECO:0000259" key="3">
    <source>
        <dbReference type="PROSITE" id="PS50853"/>
    </source>
</evidence>
<sequence>MSVCLCLCLYVCKCVSLSVSLYVCVSLSVSIYVCVSLTVSLYVCVSLSYEYEEEDQETVTEPVPGVTTRLCDYDRCRHGQRPCAELQLLAGPSNPCLCPGMADEDAPPDPPQLLPPTTITDSSAQLHWCEPLSTVRGYRLLLSNDGPAHRPDGPPLAPDARLHTLTGLRSATAYRVCVEAFNAAGQSRRLEGVAPRSSPERRHLDGPGLELGPCRRFTTKPSRYTVAAVGASGLLALLLVAVAAGACSPRATLYQGPPCALLL</sequence>
<dbReference type="PROSITE" id="PS50853">
    <property type="entry name" value="FN3"/>
    <property type="match status" value="1"/>
</dbReference>
<name>A0A4W3H0U3_CALMI</name>
<dbReference type="InParanoid" id="A0A4W3H0U3"/>
<feature type="transmembrane region" description="Helical" evidence="1">
    <location>
        <begin position="224"/>
        <end position="246"/>
    </location>
</feature>
<dbReference type="SUPFAM" id="SSF49265">
    <property type="entry name" value="Fibronectin type III"/>
    <property type="match status" value="1"/>
</dbReference>
<feature type="chain" id="PRO_5021384747" description="Fibronectin type-III domain-containing protein" evidence="2">
    <location>
        <begin position="17"/>
        <end position="263"/>
    </location>
</feature>
<dbReference type="InterPro" id="IPR003961">
    <property type="entry name" value="FN3_dom"/>
</dbReference>
<dbReference type="SMART" id="SM00060">
    <property type="entry name" value="FN3"/>
    <property type="match status" value="1"/>
</dbReference>
<keyword evidence="1" id="KW-1133">Transmembrane helix</keyword>
<reference evidence="4" key="5">
    <citation type="submission" date="2025-09" db="UniProtKB">
        <authorList>
            <consortium name="Ensembl"/>
        </authorList>
    </citation>
    <scope>IDENTIFICATION</scope>
</reference>
<dbReference type="Gene3D" id="2.60.40.10">
    <property type="entry name" value="Immunoglobulins"/>
    <property type="match status" value="1"/>
</dbReference>
<dbReference type="Ensembl" id="ENSCMIT00000003859.1">
    <property type="protein sequence ID" value="ENSCMIP00000003714.1"/>
    <property type="gene ID" value="ENSCMIG00000002228.1"/>
</dbReference>
<evidence type="ECO:0000256" key="2">
    <source>
        <dbReference type="SAM" id="SignalP"/>
    </source>
</evidence>
<keyword evidence="1" id="KW-0812">Transmembrane</keyword>
<dbReference type="AlphaFoldDB" id="A0A4W3H0U3"/>
<evidence type="ECO:0000256" key="1">
    <source>
        <dbReference type="SAM" id="Phobius"/>
    </source>
</evidence>
<reference evidence="4" key="4">
    <citation type="submission" date="2025-08" db="UniProtKB">
        <authorList>
            <consortium name="Ensembl"/>
        </authorList>
    </citation>
    <scope>IDENTIFICATION</scope>
</reference>
<dbReference type="STRING" id="7868.ENSCMIP00000003714"/>
<accession>A0A4W3H0U3</accession>
<keyword evidence="2" id="KW-0732">Signal</keyword>
<keyword evidence="5" id="KW-1185">Reference proteome</keyword>
<feature type="signal peptide" evidence="2">
    <location>
        <begin position="1"/>
        <end position="16"/>
    </location>
</feature>
<dbReference type="GeneTree" id="ENSGT00940000161448"/>
<organism evidence="4 5">
    <name type="scientific">Callorhinchus milii</name>
    <name type="common">Ghost shark</name>
    <dbReference type="NCBI Taxonomy" id="7868"/>
    <lineage>
        <taxon>Eukaryota</taxon>
        <taxon>Metazoa</taxon>
        <taxon>Chordata</taxon>
        <taxon>Craniata</taxon>
        <taxon>Vertebrata</taxon>
        <taxon>Chondrichthyes</taxon>
        <taxon>Holocephali</taxon>
        <taxon>Chimaeriformes</taxon>
        <taxon>Callorhinchidae</taxon>
        <taxon>Callorhinchus</taxon>
    </lineage>
</organism>
<keyword evidence="1" id="KW-0472">Membrane</keyword>